<evidence type="ECO:0000313" key="1">
    <source>
        <dbReference type="EMBL" id="JAE01705.1"/>
    </source>
</evidence>
<reference evidence="1" key="1">
    <citation type="submission" date="2014-09" db="EMBL/GenBank/DDBJ databases">
        <authorList>
            <person name="Magalhaes I.L.F."/>
            <person name="Oliveira U."/>
            <person name="Santos F.R."/>
            <person name="Vidigal T.H.D.A."/>
            <person name="Brescovit A.D."/>
            <person name="Santos A.J."/>
        </authorList>
    </citation>
    <scope>NUCLEOTIDE SEQUENCE</scope>
    <source>
        <tissue evidence="1">Shoot tissue taken approximately 20 cm above the soil surface</tissue>
    </source>
</reference>
<reference evidence="1" key="2">
    <citation type="journal article" date="2015" name="Data Brief">
        <title>Shoot transcriptome of the giant reed, Arundo donax.</title>
        <authorList>
            <person name="Barrero R.A."/>
            <person name="Guerrero F.D."/>
            <person name="Moolhuijzen P."/>
            <person name="Goolsby J.A."/>
            <person name="Tidwell J."/>
            <person name="Bellgard S.E."/>
            <person name="Bellgard M.I."/>
        </authorList>
    </citation>
    <scope>NUCLEOTIDE SEQUENCE</scope>
    <source>
        <tissue evidence="1">Shoot tissue taken approximately 20 cm above the soil surface</tissue>
    </source>
</reference>
<accession>A0A0A9ELV2</accession>
<dbReference type="EMBL" id="GBRH01196191">
    <property type="protein sequence ID" value="JAE01705.1"/>
    <property type="molecule type" value="Transcribed_RNA"/>
</dbReference>
<proteinExistence type="predicted"/>
<dbReference type="AlphaFoldDB" id="A0A0A9ELV2"/>
<name>A0A0A9ELV2_ARUDO</name>
<sequence>MLPEDLNTFTSTQRIIMFIETSNQVISCLMVPSERRFQILALQNW</sequence>
<protein>
    <submittedName>
        <fullName evidence="1">Uncharacterized protein</fullName>
    </submittedName>
</protein>
<organism evidence="1">
    <name type="scientific">Arundo donax</name>
    <name type="common">Giant reed</name>
    <name type="synonym">Donax arundinaceus</name>
    <dbReference type="NCBI Taxonomy" id="35708"/>
    <lineage>
        <taxon>Eukaryota</taxon>
        <taxon>Viridiplantae</taxon>
        <taxon>Streptophyta</taxon>
        <taxon>Embryophyta</taxon>
        <taxon>Tracheophyta</taxon>
        <taxon>Spermatophyta</taxon>
        <taxon>Magnoliopsida</taxon>
        <taxon>Liliopsida</taxon>
        <taxon>Poales</taxon>
        <taxon>Poaceae</taxon>
        <taxon>PACMAD clade</taxon>
        <taxon>Arundinoideae</taxon>
        <taxon>Arundineae</taxon>
        <taxon>Arundo</taxon>
    </lineage>
</organism>